<feature type="non-terminal residue" evidence="2">
    <location>
        <position position="1"/>
    </location>
</feature>
<proteinExistence type="predicted"/>
<keyword evidence="3" id="KW-1185">Reference proteome</keyword>
<dbReference type="InParanoid" id="A0A409YC42"/>
<sequence length="253" mass="29194">SRLPVSENERTLPLPPTHHTHTSASCSPSLPTGDNNSPVSISPPSPPPSSSSPSASPQPDDAFTRTIQLGNDISISVTEEDIPDPPLLTFTNTNIDELNGMWDYTPKYWQDRSPLIVKNQRIPIKYWRDLYNARIKLPSGRPWKANQWKGMKTNYGRWRIIVTRWRRLSQEEFWRDFSLPDGNHMSFSSMVSHLVNLRAQEDKELADRARREQFSTVFSYVKGGQRLVKVKDQDIARQYRKLNNLTSDWDDEE</sequence>
<evidence type="ECO:0000256" key="1">
    <source>
        <dbReference type="SAM" id="MobiDB-lite"/>
    </source>
</evidence>
<dbReference type="EMBL" id="NHTK01001305">
    <property type="protein sequence ID" value="PPR00574.1"/>
    <property type="molecule type" value="Genomic_DNA"/>
</dbReference>
<evidence type="ECO:0000313" key="3">
    <source>
        <dbReference type="Proteomes" id="UP000284842"/>
    </source>
</evidence>
<dbReference type="OrthoDB" id="3210866at2759"/>
<reference evidence="2 3" key="1">
    <citation type="journal article" date="2018" name="Evol. Lett.">
        <title>Horizontal gene cluster transfer increased hallucinogenic mushroom diversity.</title>
        <authorList>
            <person name="Reynolds H.T."/>
            <person name="Vijayakumar V."/>
            <person name="Gluck-Thaler E."/>
            <person name="Korotkin H.B."/>
            <person name="Matheny P.B."/>
            <person name="Slot J.C."/>
        </authorList>
    </citation>
    <scope>NUCLEOTIDE SEQUENCE [LARGE SCALE GENOMIC DNA]</scope>
    <source>
        <strain evidence="2 3">2629</strain>
    </source>
</reference>
<feature type="compositionally biased region" description="Polar residues" evidence="1">
    <location>
        <begin position="23"/>
        <end position="36"/>
    </location>
</feature>
<name>A0A409YC42_9AGAR</name>
<comment type="caution">
    <text evidence="2">The sequence shown here is derived from an EMBL/GenBank/DDBJ whole genome shotgun (WGS) entry which is preliminary data.</text>
</comment>
<protein>
    <submittedName>
        <fullName evidence="2">Uncharacterized protein</fullName>
    </submittedName>
</protein>
<organism evidence="2 3">
    <name type="scientific">Panaeolus cyanescens</name>
    <dbReference type="NCBI Taxonomy" id="181874"/>
    <lineage>
        <taxon>Eukaryota</taxon>
        <taxon>Fungi</taxon>
        <taxon>Dikarya</taxon>
        <taxon>Basidiomycota</taxon>
        <taxon>Agaricomycotina</taxon>
        <taxon>Agaricomycetes</taxon>
        <taxon>Agaricomycetidae</taxon>
        <taxon>Agaricales</taxon>
        <taxon>Agaricineae</taxon>
        <taxon>Galeropsidaceae</taxon>
        <taxon>Panaeolus</taxon>
    </lineage>
</organism>
<feature type="compositionally biased region" description="Pro residues" evidence="1">
    <location>
        <begin position="41"/>
        <end position="50"/>
    </location>
</feature>
<dbReference type="AlphaFoldDB" id="A0A409YC42"/>
<dbReference type="Proteomes" id="UP000284842">
    <property type="component" value="Unassembled WGS sequence"/>
</dbReference>
<evidence type="ECO:0000313" key="2">
    <source>
        <dbReference type="EMBL" id="PPR00574.1"/>
    </source>
</evidence>
<feature type="region of interest" description="Disordered" evidence="1">
    <location>
        <begin position="1"/>
        <end position="63"/>
    </location>
</feature>
<gene>
    <name evidence="2" type="ORF">CVT24_005459</name>
</gene>
<accession>A0A409YC42</accession>